<gene>
    <name evidence="4" type="ORF">L288_20555</name>
</gene>
<evidence type="ECO:0000259" key="3">
    <source>
        <dbReference type="PROSITE" id="PS51208"/>
    </source>
</evidence>
<feature type="chain" id="PRO_5004562959" description="Autotransporter domain-containing protein" evidence="2">
    <location>
        <begin position="23"/>
        <end position="1618"/>
    </location>
</feature>
<dbReference type="SMART" id="SM00869">
    <property type="entry name" value="Autotransporter"/>
    <property type="match status" value="1"/>
</dbReference>
<dbReference type="PROSITE" id="PS51208">
    <property type="entry name" value="AUTOTRANSPORTER"/>
    <property type="match status" value="1"/>
</dbReference>
<evidence type="ECO:0000313" key="4">
    <source>
        <dbReference type="EMBL" id="EQA98346.1"/>
    </source>
</evidence>
<reference evidence="4 5" key="1">
    <citation type="journal article" date="2013" name="Genome Announc.">
        <title>Draft Genome Sequence of Sphingobium quisquiliarum Strain P25T, a Novel Hexachlorocyclohexane (HCH)-Degrading Bacterium Isolated from an HCH Dumpsite.</title>
        <authorList>
            <person name="Kumar Singh A."/>
            <person name="Sangwan N."/>
            <person name="Sharma A."/>
            <person name="Gupta V."/>
            <person name="Khurana J.P."/>
            <person name="Lal R."/>
        </authorList>
    </citation>
    <scope>NUCLEOTIDE SEQUENCE [LARGE SCALE GENOMIC DNA]</scope>
    <source>
        <strain evidence="4 5">P25</strain>
    </source>
</reference>
<organism evidence="4 5">
    <name type="scientific">Sphingobium quisquiliarum P25</name>
    <dbReference type="NCBI Taxonomy" id="1329909"/>
    <lineage>
        <taxon>Bacteria</taxon>
        <taxon>Pseudomonadati</taxon>
        <taxon>Pseudomonadota</taxon>
        <taxon>Alphaproteobacteria</taxon>
        <taxon>Sphingomonadales</taxon>
        <taxon>Sphingomonadaceae</taxon>
        <taxon>Sphingobium</taxon>
    </lineage>
</organism>
<evidence type="ECO:0000313" key="5">
    <source>
        <dbReference type="Proteomes" id="UP000015525"/>
    </source>
</evidence>
<dbReference type="Pfam" id="PF03797">
    <property type="entry name" value="Autotransporter"/>
    <property type="match status" value="1"/>
</dbReference>
<protein>
    <recommendedName>
        <fullName evidence="3">Autotransporter domain-containing protein</fullName>
    </recommendedName>
</protein>
<name>T0GCH0_9SPHN</name>
<accession>T0GCH0</accession>
<dbReference type="SUPFAM" id="SSF103515">
    <property type="entry name" value="Autotransporter"/>
    <property type="match status" value="1"/>
</dbReference>
<dbReference type="InterPro" id="IPR005546">
    <property type="entry name" value="Autotransporte_beta"/>
</dbReference>
<sequence length="1618" mass="159293">MLLLSASMPAVALIANAGGAWAAPATVAVPSGAGTGAAVNADIDTAITTPANPDLTVTVATGADISGASIGYDFVAGGYAAGEGDGAITLTNDGRVSGVSFGGVGAASAANSFTGTNDGEVIGNIGAANFGGAVAITNNGAVGGSVTGSAFGDVSLANGLTGAVDGSLSASALDAGNVQINNDGSVAGNVLGSATTGTVGIANSGSIDGDALASTTSGAISVSNGASGRISGDVTADSESGAITIANNGEVLGRTNATSQNSTFTSTGPTVTVSGTTTTTESSSSSQTVGGDVTGTYAGINGSLNFGAGNDGSISQVSGKNSTATVSGTVYGNVSSTAQGTSQNSENVGVVTDSRDGAGTGTVVSSSTATNQVTTTGGVSTVNVSGAVARNDLGFGGNVNSSGNGGSAVNINGGQISGSVNSTSQGFLIDVASSSETTDSYDAGVLQGTTSTSDFEVSQSQTGGAASVSIQGASNVDGGVTVRGTASASADIGSAATVGQNVFVSTGLTGPTFGTAADASITSSSTRTTDAAGDGTAMVTSSTVNSAPAVAGNATLNNAGRIEGGADVQSSFGNATANITGSVGGSVSASANSALFNSEDIAEYAVTGGVDRLTQVTSRNSDTSVGGQASIAVNAPSKQGVPSVAGNLFASGQGGASITIEEGSVIGDAGFGSGGSLYATSLGFDSTEEVVTTYAADGFTPVSEVTTFTGTPVGGSASVINNGTAIGDVFVEGLTSASLTNNGTLGTEGFGNQFSVSALDGGGSLTVTDTNPADIGSRNVVATVNATPAGGSATFTNSGIAFGDLELEGITGTVTNNGVLTGTTTLGGSQFSGTATVNADITTTSVTVDPVLAAQTYTVDQNGVSRGFVVGGAVVTQDDVASDLGSALASYGVALDASQVDPAKFNLSVNGEQAVKTADINATINLNNGSITLGDIDAQRDDSGAYLTNTTVNLNGSGFLGASEFKPVSPAAFANFSPAAELPEEAQGLFGTTGVRVLGATALNKTGTGTFVITGSEYVPAEGANPAAWTLDVGNFNVQAGEVQLDVTGTDEVFGIKGNINNDATLVLGRRAPTFVQSVGNSIVTPGPEAIKGIEVYQQGDYNQSATGTTVVGVNPSLVRFGNLSVNDGGSSPELLGPITGGVSVPYFTTPTNAGVFSTPSSVTVDGNLNLAGKVAVTVSKDSLYSTGDGYTLFTYTGTGDVTATAASSLSSQFVTFGLKHDAAAKTVSIEATRNSYAVGATNPNAAAAAVGLDSALADVIARVKTDAAGGNGFASVTEIANAQDIANIAAGLDWRLNSAQAAQVFNELSSAEIYGSLAAVDQNAVFNTTINRLAARRGYGEALGTQIWFNPSANFAKTGGTKSGASKIKTNSYGGAFGVDVAYQEDGVFGIGFGYGQHDVTAKGSPEEAQVRTYTIGAYATQGFGPFYGSFQFAYGFSKFEVERDLALLARTIEGDFKGSQWDASLELGYDFAAGNGLVVTPFGKLALRRWSMNGFTEEGGAGIGLHVDDASKTVFQPVIGVKAGALLGDAEGIAYRPYAKVQYSFQGNIGSDRTVQYVGGGNAFRLDGVDPDGHGLVELGIDASVNKRVNLFLSGGYGFGGHNSLGQIRGGISFGF</sequence>
<dbReference type="InterPro" id="IPR036709">
    <property type="entry name" value="Autotransporte_beta_dom_sf"/>
</dbReference>
<keyword evidence="2" id="KW-0732">Signal</keyword>
<feature type="compositionally biased region" description="Low complexity" evidence="1">
    <location>
        <begin position="262"/>
        <end position="290"/>
    </location>
</feature>
<dbReference type="PATRIC" id="fig|1329909.3.peg.3951"/>
<comment type="caution">
    <text evidence="4">The sequence shown here is derived from an EMBL/GenBank/DDBJ whole genome shotgun (WGS) entry which is preliminary data.</text>
</comment>
<evidence type="ECO:0000256" key="1">
    <source>
        <dbReference type="SAM" id="MobiDB-lite"/>
    </source>
</evidence>
<proteinExistence type="predicted"/>
<evidence type="ECO:0000256" key="2">
    <source>
        <dbReference type="SAM" id="SignalP"/>
    </source>
</evidence>
<feature type="domain" description="Autotransporter" evidence="3">
    <location>
        <begin position="1341"/>
        <end position="1618"/>
    </location>
</feature>
<dbReference type="Gene3D" id="2.40.128.130">
    <property type="entry name" value="Autotransporter beta-domain"/>
    <property type="match status" value="1"/>
</dbReference>
<feature type="region of interest" description="Disordered" evidence="1">
    <location>
        <begin position="258"/>
        <end position="290"/>
    </location>
</feature>
<feature type="signal peptide" evidence="2">
    <location>
        <begin position="1"/>
        <end position="22"/>
    </location>
</feature>
<keyword evidence="5" id="KW-1185">Reference proteome</keyword>
<dbReference type="Proteomes" id="UP000015525">
    <property type="component" value="Unassembled WGS sequence"/>
</dbReference>
<dbReference type="EMBL" id="ATHO01000173">
    <property type="protein sequence ID" value="EQA98346.1"/>
    <property type="molecule type" value="Genomic_DNA"/>
</dbReference>